<dbReference type="InterPro" id="IPR002018">
    <property type="entry name" value="CarbesteraseB"/>
</dbReference>
<dbReference type="Pfam" id="PF00135">
    <property type="entry name" value="COesterase"/>
    <property type="match status" value="1"/>
</dbReference>
<dbReference type="CDD" id="cd00312">
    <property type="entry name" value="Esterase_lipase"/>
    <property type="match status" value="1"/>
</dbReference>
<dbReference type="InterPro" id="IPR050309">
    <property type="entry name" value="Type-B_Carboxylest/Lipase"/>
</dbReference>
<feature type="signal peptide" evidence="5">
    <location>
        <begin position="1"/>
        <end position="18"/>
    </location>
</feature>
<evidence type="ECO:0000256" key="2">
    <source>
        <dbReference type="ARBA" id="ARBA00022487"/>
    </source>
</evidence>
<evidence type="ECO:0000259" key="6">
    <source>
        <dbReference type="Pfam" id="PF00135"/>
    </source>
</evidence>
<dbReference type="SUPFAM" id="SSF53474">
    <property type="entry name" value="alpha/beta-Hydrolases"/>
    <property type="match status" value="1"/>
</dbReference>
<reference evidence="7" key="1">
    <citation type="submission" date="2023-07" db="EMBL/GenBank/DDBJ databases">
        <title>Chromosome-level genome assembly of Artemia franciscana.</title>
        <authorList>
            <person name="Jo E."/>
        </authorList>
    </citation>
    <scope>NUCLEOTIDE SEQUENCE</scope>
    <source>
        <tissue evidence="7">Whole body</tissue>
    </source>
</reference>
<dbReference type="InterPro" id="IPR019819">
    <property type="entry name" value="Carboxylesterase_B_CS"/>
</dbReference>
<dbReference type="InterPro" id="IPR029058">
    <property type="entry name" value="AB_hydrolase_fold"/>
</dbReference>
<dbReference type="AlphaFoldDB" id="A0AA88HDG9"/>
<protein>
    <recommendedName>
        <fullName evidence="5">Carboxylic ester hydrolase</fullName>
        <ecNumber evidence="5">3.1.1.-</ecNumber>
    </recommendedName>
</protein>
<dbReference type="EMBL" id="JAVRJZ010000017">
    <property type="protein sequence ID" value="KAK2709358.1"/>
    <property type="molecule type" value="Genomic_DNA"/>
</dbReference>
<comment type="similarity">
    <text evidence="1 5">Belongs to the type-B carboxylesterase/lipase family.</text>
</comment>
<accession>A0AA88HDG9</accession>
<dbReference type="PROSITE" id="PS00122">
    <property type="entry name" value="CARBOXYLESTERASE_B_1"/>
    <property type="match status" value="1"/>
</dbReference>
<dbReference type="InterPro" id="IPR019826">
    <property type="entry name" value="Carboxylesterase_B_AS"/>
</dbReference>
<evidence type="ECO:0000256" key="3">
    <source>
        <dbReference type="ARBA" id="ARBA00022801"/>
    </source>
</evidence>
<comment type="caution">
    <text evidence="7">The sequence shown here is derived from an EMBL/GenBank/DDBJ whole genome shotgun (WGS) entry which is preliminary data.</text>
</comment>
<proteinExistence type="inferred from homology"/>
<sequence>MLHFNFAIFLSIITISACNEIVNTNAGLVRGSLCKSIPDSKEYLSFTGIPYARPPVEDLRFKDPVPAKPWTDVLDATKPVPKCLQFLYPTTNIEGQEDCLYLNVYTPKDGLNEPKAVMVWIHGGGWKYGSGNANDDVFGPEYIMNEDVVLVTLNYRLGVLGFLSTEDSEAPGNYGLLDMTLALEWIQENIENFGGNKRKVTIFGESAGGGAVHLLMLSARAKGLFHQAIAQSGTAYCPWALEKGSLDTAKRVAAAVGCPADSPKELIKCLKKSSSADLLRAQESSSIVEFLMFPFLLVPRVDKEREKPFLHDIPDKIIQAGKFNDVPLITGITEHEAQFFHETMINHGDSGYPKLDGPNREKYLTLFLQLNSSIPEKFRSKAIAQIISQYFDGKEEVKFAENLDGISHMLGDRLFYHGFLKTLRKHSTYGRQPIYSYVFSHPSKYTYFGEPKSNKNYTYHADDVLVQFKHYRIPEVSGADLDVSRTINKLWTTFAETGVPNIEGLEWRPIDPWNFSFLRLTENPHMEPEDNYPFKNLSVWDTILEFDNIQAEDIVREEL</sequence>
<evidence type="ECO:0000256" key="4">
    <source>
        <dbReference type="ARBA" id="ARBA00023180"/>
    </source>
</evidence>
<keyword evidence="5" id="KW-0732">Signal</keyword>
<keyword evidence="3 5" id="KW-0378">Hydrolase</keyword>
<evidence type="ECO:0000313" key="8">
    <source>
        <dbReference type="Proteomes" id="UP001187531"/>
    </source>
</evidence>
<gene>
    <name evidence="7" type="ORF">QYM36_013130</name>
</gene>
<dbReference type="EC" id="3.1.1.-" evidence="5"/>
<dbReference type="Proteomes" id="UP001187531">
    <property type="component" value="Unassembled WGS sequence"/>
</dbReference>
<keyword evidence="8" id="KW-1185">Reference proteome</keyword>
<feature type="domain" description="Carboxylesterase type B" evidence="6">
    <location>
        <begin position="20"/>
        <end position="527"/>
    </location>
</feature>
<evidence type="ECO:0000256" key="5">
    <source>
        <dbReference type="RuleBase" id="RU361235"/>
    </source>
</evidence>
<dbReference type="Gene3D" id="3.40.50.1820">
    <property type="entry name" value="alpha/beta hydrolase"/>
    <property type="match status" value="1"/>
</dbReference>
<dbReference type="PANTHER" id="PTHR11559">
    <property type="entry name" value="CARBOXYLESTERASE"/>
    <property type="match status" value="1"/>
</dbReference>
<organism evidence="7 8">
    <name type="scientific">Artemia franciscana</name>
    <name type="common">Brine shrimp</name>
    <name type="synonym">Artemia sanfranciscana</name>
    <dbReference type="NCBI Taxonomy" id="6661"/>
    <lineage>
        <taxon>Eukaryota</taxon>
        <taxon>Metazoa</taxon>
        <taxon>Ecdysozoa</taxon>
        <taxon>Arthropoda</taxon>
        <taxon>Crustacea</taxon>
        <taxon>Branchiopoda</taxon>
        <taxon>Anostraca</taxon>
        <taxon>Artemiidae</taxon>
        <taxon>Artemia</taxon>
    </lineage>
</organism>
<feature type="chain" id="PRO_5041518982" description="Carboxylic ester hydrolase" evidence="5">
    <location>
        <begin position="19"/>
        <end position="559"/>
    </location>
</feature>
<evidence type="ECO:0000313" key="7">
    <source>
        <dbReference type="EMBL" id="KAK2709358.1"/>
    </source>
</evidence>
<keyword evidence="2" id="KW-0719">Serine esterase</keyword>
<dbReference type="PROSITE" id="PS00941">
    <property type="entry name" value="CARBOXYLESTERASE_B_2"/>
    <property type="match status" value="1"/>
</dbReference>
<name>A0AA88HDG9_ARTSF</name>
<dbReference type="GO" id="GO:0052689">
    <property type="term" value="F:carboxylic ester hydrolase activity"/>
    <property type="evidence" value="ECO:0007669"/>
    <property type="project" value="UniProtKB-KW"/>
</dbReference>
<evidence type="ECO:0000256" key="1">
    <source>
        <dbReference type="ARBA" id="ARBA00005964"/>
    </source>
</evidence>
<keyword evidence="4" id="KW-0325">Glycoprotein</keyword>